<accession>A4VG64</accession>
<evidence type="ECO:0000313" key="2">
    <source>
        <dbReference type="Proteomes" id="UP000000233"/>
    </source>
</evidence>
<protein>
    <submittedName>
        <fullName evidence="1">Uncharacterized protein</fullName>
    </submittedName>
</protein>
<sequence>MSCMTSPQTAPSKRRPLVTRFDPLRLCDFIGYYRQELGCSHEEAAFATADIFRRLETKNPQLSASTCWAAEVLDPTARRSTWGFQTARIVRYFELQALNKSKREPFILIEDGMGAELLASDAAVYFSPSALTRLLEEYWSWDQIPHFIHSDISGSKQSENAQPVARAHLNTKELLTVQRLTGALMAMLTASANQESARRTILNSTLCTKGVQNQGPFSAAQGLTYIADRLGISDLPDTDTLAKYLPPKQNEA</sequence>
<dbReference type="KEGG" id="psa:PST_0258"/>
<dbReference type="HOGENOM" id="CLU_1119415_0_0_6"/>
<dbReference type="AlphaFoldDB" id="A4VG64"/>
<dbReference type="Proteomes" id="UP000000233">
    <property type="component" value="Chromosome"/>
</dbReference>
<organism evidence="1 2">
    <name type="scientific">Stutzerimonas stutzeri (strain A1501)</name>
    <name type="common">Pseudomonas stutzeri</name>
    <dbReference type="NCBI Taxonomy" id="379731"/>
    <lineage>
        <taxon>Bacteria</taxon>
        <taxon>Pseudomonadati</taxon>
        <taxon>Pseudomonadota</taxon>
        <taxon>Gammaproteobacteria</taxon>
        <taxon>Pseudomonadales</taxon>
        <taxon>Pseudomonadaceae</taxon>
        <taxon>Stutzerimonas</taxon>
    </lineage>
</organism>
<keyword evidence="2" id="KW-1185">Reference proteome</keyword>
<name>A4VG64_STUS1</name>
<reference evidence="1 2" key="1">
    <citation type="journal article" date="2008" name="Proc. Natl. Acad. Sci. U.S.A.">
        <title>Nitrogen fixation island and rhizosphere competence traits in the genome of root-associated Pseudomonas stutzeri A1501.</title>
        <authorList>
            <person name="Yan Y."/>
            <person name="Yang J."/>
            <person name="Dou Y."/>
            <person name="Chen M."/>
            <person name="Ping S."/>
            <person name="Peng J."/>
            <person name="Lu W."/>
            <person name="Zhang W."/>
            <person name="Yao Z."/>
            <person name="Li H."/>
            <person name="Liu W."/>
            <person name="He S."/>
            <person name="Geng L."/>
            <person name="Zhang X."/>
            <person name="Yang F."/>
            <person name="Yu H."/>
            <person name="Zhan Y."/>
            <person name="Li D."/>
            <person name="Lin Z."/>
            <person name="Wang Y."/>
            <person name="Elmerich C."/>
            <person name="Lin M."/>
            <person name="Jin Q."/>
        </authorList>
    </citation>
    <scope>NUCLEOTIDE SEQUENCE [LARGE SCALE GENOMIC DNA]</scope>
    <source>
        <strain evidence="1 2">A1501</strain>
    </source>
</reference>
<proteinExistence type="predicted"/>
<evidence type="ECO:0000313" key="1">
    <source>
        <dbReference type="EMBL" id="ABP77965.1"/>
    </source>
</evidence>
<dbReference type="EMBL" id="CP000304">
    <property type="protein sequence ID" value="ABP77965.1"/>
    <property type="molecule type" value="Genomic_DNA"/>
</dbReference>
<gene>
    <name evidence="1" type="ordered locus">PST_0258</name>
</gene>
<dbReference type="eggNOG" id="ENOG5031G14">
    <property type="taxonomic scope" value="Bacteria"/>
</dbReference>